<evidence type="ECO:0000256" key="8">
    <source>
        <dbReference type="ARBA" id="ARBA00059169"/>
    </source>
</evidence>
<keyword evidence="9" id="KW-0009">Actin-binding</keyword>
<dbReference type="CDD" id="cd00148">
    <property type="entry name" value="PROF"/>
    <property type="match status" value="1"/>
</dbReference>
<dbReference type="HOGENOM" id="CLU_120772_2_0_1"/>
<evidence type="ECO:0000256" key="6">
    <source>
        <dbReference type="ARBA" id="ARBA00022871"/>
    </source>
</evidence>
<dbReference type="FunFam" id="3.30.450.30:FF:000007">
    <property type="entry name" value="Profilin"/>
    <property type="match status" value="1"/>
</dbReference>
<proteinExistence type="inferred from homology"/>
<dbReference type="InterPro" id="IPR048278">
    <property type="entry name" value="PFN"/>
</dbReference>
<dbReference type="GeneID" id="20244830"/>
<dbReference type="CTD" id="20244830"/>
<evidence type="ECO:0000256" key="2">
    <source>
        <dbReference type="ARBA" id="ARBA00010058"/>
    </source>
</evidence>
<dbReference type="GO" id="GO:0007283">
    <property type="term" value="P:spermatogenesis"/>
    <property type="evidence" value="ECO:0007669"/>
    <property type="project" value="UniProtKB-KW"/>
</dbReference>
<sequence length="128" mass="14721">MNQLQNLLHDALISTDNVQQCAIIRRKDLSIRASSVGFHLYPDQVQLLLDSFRNPPQTREEGIYFDDRQYKCVRADKNSIYGKCDDRGLILVRTVTLLIVATYTESMYPSVCVEAVEKLADYFKEKGK</sequence>
<dbReference type="GO" id="GO:0030154">
    <property type="term" value="P:cell differentiation"/>
    <property type="evidence" value="ECO:0007669"/>
    <property type="project" value="UniProtKB-KW"/>
</dbReference>
<dbReference type="Gene3D" id="3.30.450.30">
    <property type="entry name" value="Dynein light chain 2a, cytoplasmic"/>
    <property type="match status" value="1"/>
</dbReference>
<reference evidence="10 11" key="1">
    <citation type="journal article" date="2013" name="Nature">
        <title>Insights into bilaterian evolution from three spiralian genomes.</title>
        <authorList>
            <person name="Simakov O."/>
            <person name="Marletaz F."/>
            <person name="Cho S.J."/>
            <person name="Edsinger-Gonzales E."/>
            <person name="Havlak P."/>
            <person name="Hellsten U."/>
            <person name="Kuo D.H."/>
            <person name="Larsson T."/>
            <person name="Lv J."/>
            <person name="Arendt D."/>
            <person name="Savage R."/>
            <person name="Osoegawa K."/>
            <person name="de Jong P."/>
            <person name="Grimwood J."/>
            <person name="Chapman J.A."/>
            <person name="Shapiro H."/>
            <person name="Aerts A."/>
            <person name="Otillar R.P."/>
            <person name="Terry A.Y."/>
            <person name="Boore J.L."/>
            <person name="Grigoriev I.V."/>
            <person name="Lindberg D.R."/>
            <person name="Seaver E.C."/>
            <person name="Weisblat D.A."/>
            <person name="Putnam N.H."/>
            <person name="Rokhsar D.S."/>
        </authorList>
    </citation>
    <scope>NUCLEOTIDE SEQUENCE [LARGE SCALE GENOMIC DNA]</scope>
</reference>
<organism evidence="10 11">
    <name type="scientific">Lottia gigantea</name>
    <name type="common">Giant owl limpet</name>
    <dbReference type="NCBI Taxonomy" id="225164"/>
    <lineage>
        <taxon>Eukaryota</taxon>
        <taxon>Metazoa</taxon>
        <taxon>Spiralia</taxon>
        <taxon>Lophotrochozoa</taxon>
        <taxon>Mollusca</taxon>
        <taxon>Gastropoda</taxon>
        <taxon>Patellogastropoda</taxon>
        <taxon>Lottioidea</taxon>
        <taxon>Lottiidae</taxon>
        <taxon>Lottia</taxon>
    </lineage>
</organism>
<dbReference type="SMART" id="SM00392">
    <property type="entry name" value="PROF"/>
    <property type="match status" value="1"/>
</dbReference>
<evidence type="ECO:0000256" key="9">
    <source>
        <dbReference type="RuleBase" id="RU003909"/>
    </source>
</evidence>
<dbReference type="OMA" id="QGQKFML"/>
<evidence type="ECO:0000256" key="1">
    <source>
        <dbReference type="ARBA" id="ARBA00004496"/>
    </source>
</evidence>
<dbReference type="InterPro" id="IPR005455">
    <property type="entry name" value="PFN_euk"/>
</dbReference>
<dbReference type="PANTHER" id="PTHR11604">
    <property type="entry name" value="PROFILIN"/>
    <property type="match status" value="1"/>
</dbReference>
<dbReference type="GO" id="GO:0003785">
    <property type="term" value="F:actin monomer binding"/>
    <property type="evidence" value="ECO:0007669"/>
    <property type="project" value="TreeGrafter"/>
</dbReference>
<dbReference type="PRINTS" id="PR00392">
    <property type="entry name" value="PROFILIN"/>
</dbReference>
<name>V3ZTT0_LOTGI</name>
<dbReference type="Proteomes" id="UP000030746">
    <property type="component" value="Unassembled WGS sequence"/>
</dbReference>
<keyword evidence="11" id="KW-1185">Reference proteome</keyword>
<dbReference type="STRING" id="225164.V3ZTT0"/>
<keyword evidence="4" id="KW-0963">Cytoplasm</keyword>
<evidence type="ECO:0000256" key="4">
    <source>
        <dbReference type="ARBA" id="ARBA00022490"/>
    </source>
</evidence>
<evidence type="ECO:0000256" key="3">
    <source>
        <dbReference type="ARBA" id="ARBA00022473"/>
    </source>
</evidence>
<accession>V3ZTT0</accession>
<protein>
    <recommendedName>
        <fullName evidence="9">Profilin</fullName>
    </recommendedName>
</protein>
<dbReference type="PANTHER" id="PTHR11604:SF2">
    <property type="entry name" value="PROFILIN-4"/>
    <property type="match status" value="1"/>
</dbReference>
<evidence type="ECO:0000313" key="10">
    <source>
        <dbReference type="EMBL" id="ESO94843.1"/>
    </source>
</evidence>
<dbReference type="SUPFAM" id="SSF55770">
    <property type="entry name" value="Profilin (actin-binding protein)"/>
    <property type="match status" value="1"/>
</dbReference>
<dbReference type="OrthoDB" id="421374at2759"/>
<dbReference type="GO" id="GO:0005938">
    <property type="term" value="C:cell cortex"/>
    <property type="evidence" value="ECO:0007669"/>
    <property type="project" value="TreeGrafter"/>
</dbReference>
<dbReference type="InterPro" id="IPR036140">
    <property type="entry name" value="PFN_sf"/>
</dbReference>
<dbReference type="Pfam" id="PF00235">
    <property type="entry name" value="Profilin"/>
    <property type="match status" value="1"/>
</dbReference>
<dbReference type="AlphaFoldDB" id="V3ZTT0"/>
<keyword evidence="7" id="KW-0446">Lipid-binding</keyword>
<dbReference type="KEGG" id="lgi:LOTGIDRAFT_189091"/>
<comment type="subcellular location">
    <subcellularLocation>
        <location evidence="1">Cytoplasm</location>
    </subcellularLocation>
</comment>
<comment type="function">
    <text evidence="8">Involved in male fertility. Required for manchette development and acrosome biogenesis during spermiogenesis. Binds in vitro to phospholipids, including phosphatidylinositol 3-phosphate (PtdIns(3)P), phosphatidylinositol 4,5-bisphosphate (PtdIns(4,5)P2), phosphatidylinositol 4-phosphate (PtdIns(4)P) and phosphatidic acid (PA). Contrary to other profilin family members, does not bind to actin in vitro.</text>
</comment>
<gene>
    <name evidence="10" type="ORF">LOTGIDRAFT_189091</name>
</gene>
<keyword evidence="3" id="KW-0217">Developmental protein</keyword>
<dbReference type="GO" id="GO:0008289">
    <property type="term" value="F:lipid binding"/>
    <property type="evidence" value="ECO:0007669"/>
    <property type="project" value="UniProtKB-KW"/>
</dbReference>
<keyword evidence="5" id="KW-0221">Differentiation</keyword>
<dbReference type="EMBL" id="KB201750">
    <property type="protein sequence ID" value="ESO94843.1"/>
    <property type="molecule type" value="Genomic_DNA"/>
</dbReference>
<keyword evidence="6" id="KW-0744">Spermatogenesis</keyword>
<evidence type="ECO:0000256" key="7">
    <source>
        <dbReference type="ARBA" id="ARBA00023121"/>
    </source>
</evidence>
<dbReference type="RefSeq" id="XP_009054582.1">
    <property type="nucleotide sequence ID" value="XM_009056334.1"/>
</dbReference>
<comment type="similarity">
    <text evidence="2 9">Belongs to the profilin family.</text>
</comment>
<evidence type="ECO:0000256" key="5">
    <source>
        <dbReference type="ARBA" id="ARBA00022782"/>
    </source>
</evidence>
<evidence type="ECO:0000313" key="11">
    <source>
        <dbReference type="Proteomes" id="UP000030746"/>
    </source>
</evidence>